<gene>
    <name evidence="9" type="ORF">FHS27_006029</name>
</gene>
<organism evidence="9 10">
    <name type="scientific">Aporhodopirellula rubra</name>
    <dbReference type="NCBI Taxonomy" id="980271"/>
    <lineage>
        <taxon>Bacteria</taxon>
        <taxon>Pseudomonadati</taxon>
        <taxon>Planctomycetota</taxon>
        <taxon>Planctomycetia</taxon>
        <taxon>Pirellulales</taxon>
        <taxon>Pirellulaceae</taxon>
        <taxon>Aporhodopirellula</taxon>
    </lineage>
</organism>
<feature type="transmembrane region" description="Helical" evidence="7">
    <location>
        <begin position="448"/>
        <end position="468"/>
    </location>
</feature>
<evidence type="ECO:0000259" key="8">
    <source>
        <dbReference type="Pfam" id="PF04932"/>
    </source>
</evidence>
<dbReference type="GO" id="GO:0016020">
    <property type="term" value="C:membrane"/>
    <property type="evidence" value="ECO:0007669"/>
    <property type="project" value="UniProtKB-SubCell"/>
</dbReference>
<protein>
    <submittedName>
        <fullName evidence="9">Tetratricopeptide (TPR) repeat protein</fullName>
    </submittedName>
</protein>
<reference evidence="9 10" key="1">
    <citation type="submission" date="2020-08" db="EMBL/GenBank/DDBJ databases">
        <title>Genomic Encyclopedia of Type Strains, Phase III (KMG-III): the genomes of soil and plant-associated and newly described type strains.</title>
        <authorList>
            <person name="Whitman W."/>
        </authorList>
    </citation>
    <scope>NUCLEOTIDE SEQUENCE [LARGE SCALE GENOMIC DNA]</scope>
    <source>
        <strain evidence="9 10">CECT 8075</strain>
    </source>
</reference>
<accession>A0A7W5E4X1</accession>
<dbReference type="PANTHER" id="PTHR37422:SF23">
    <property type="entry name" value="TEICHURONIC ACID BIOSYNTHESIS PROTEIN TUAE"/>
    <property type="match status" value="1"/>
</dbReference>
<dbReference type="EMBL" id="JACHXU010000033">
    <property type="protein sequence ID" value="MBB3210183.1"/>
    <property type="molecule type" value="Genomic_DNA"/>
</dbReference>
<dbReference type="InterPro" id="IPR051533">
    <property type="entry name" value="WaaL-like"/>
</dbReference>
<feature type="transmembrane region" description="Helical" evidence="7">
    <location>
        <begin position="293"/>
        <end position="315"/>
    </location>
</feature>
<feature type="transmembrane region" description="Helical" evidence="7">
    <location>
        <begin position="270"/>
        <end position="286"/>
    </location>
</feature>
<dbReference type="InterPro" id="IPR011990">
    <property type="entry name" value="TPR-like_helical_dom_sf"/>
</dbReference>
<dbReference type="Gene3D" id="1.25.40.10">
    <property type="entry name" value="Tetratricopeptide repeat domain"/>
    <property type="match status" value="1"/>
</dbReference>
<evidence type="ECO:0000256" key="3">
    <source>
        <dbReference type="ARBA" id="ARBA00022989"/>
    </source>
</evidence>
<dbReference type="InterPro" id="IPR019734">
    <property type="entry name" value="TPR_rpt"/>
</dbReference>
<dbReference type="SUPFAM" id="SSF48452">
    <property type="entry name" value="TPR-like"/>
    <property type="match status" value="1"/>
</dbReference>
<feature type="transmembrane region" description="Helical" evidence="7">
    <location>
        <begin position="67"/>
        <end position="94"/>
    </location>
</feature>
<dbReference type="Proteomes" id="UP000536179">
    <property type="component" value="Unassembled WGS sequence"/>
</dbReference>
<keyword evidence="10" id="KW-1185">Reference proteome</keyword>
<feature type="region of interest" description="Disordered" evidence="6">
    <location>
        <begin position="490"/>
        <end position="518"/>
    </location>
</feature>
<feature type="transmembrane region" description="Helical" evidence="7">
    <location>
        <begin position="157"/>
        <end position="175"/>
    </location>
</feature>
<comment type="caution">
    <text evidence="9">The sequence shown here is derived from an EMBL/GenBank/DDBJ whole genome shotgun (WGS) entry which is preliminary data.</text>
</comment>
<evidence type="ECO:0000256" key="7">
    <source>
        <dbReference type="SAM" id="Phobius"/>
    </source>
</evidence>
<sequence>MISIARSICLWISAGLLVAIPFLLAVDFGGVYHWSQYVAAIAMMVAVLFAIPGLSDTTASTSIRQHAILLPLGILVAWAWFQTLPLPGGIVAWLSPGSHVAYTQWLDGLVGSAQQAASYPISISPEDTIHVASLFTVLIPLCFAASLVFHGRLRLQVLLSAIAITGASVAILGFYRKLDPTADLWMFTPRSTSFGGFVNRNNAALMLNLGLASSLGLLSWRMMALHAVELDDPEFEFNDLLALVSDRESFVGLLSGTACIAGLLVNGSRGGVVAAMFGLMLAFGYVRPRRGLISVPVLLVVLAISVAVLITPMNLNLESISRWEFFSEEADTLQSDGRLLHWQDGWRAAKAHLPGGAGVSAYAYAYLPHQVVSPSSWFEHADNLWLEMLVETGIVGVIVAVWFLTILLIALNRLSYSADPLDQGVRVAGWYAISAIAVSQFFDMGMAIPANLIAALLICTAIISRDIANGGASAKPPSLDAESYHGHGDYGDYEDEYDDEEPAKEDDSTASSSPKIRLKSNRKGTGIASLSTPGWVGSTVLAVTSIALGALAMPGLRQDAISGSMLSRLKDEYNEWRLNAESLAKMEDALKERVATRPSPLIRGRLAMVQRDRGRIAETTEWRPQTKEQMLSIYRQVDLQRRELPYPPQPKPPVPKTFESQSHYADAWQTCLDTLPVCPLAQEPRGSLLRLKPVMVSTESQIQPGQLSPANVADNAAKHLLVFYAGDSARQFALGKDALSRGDMAQATEAFHAALESSANLTPQVMRLLREHPALSVADVIPNESRAMRLAATDYLKWENPDPEFFHRATETIRCGEGESMAQRASCHAVVGDVHFYLGDTEKGQDYYQRAIRLAPDQARYRVSLIEHLMAKGMNSQALAQARQGRQSISDDPRFQRFIDKIADANREALNAPGDVAPVDRKKVDAILNGTR</sequence>
<dbReference type="PANTHER" id="PTHR37422">
    <property type="entry name" value="TEICHURONIC ACID BIOSYNTHESIS PROTEIN TUAE"/>
    <property type="match status" value="1"/>
</dbReference>
<evidence type="ECO:0000256" key="4">
    <source>
        <dbReference type="ARBA" id="ARBA00023136"/>
    </source>
</evidence>
<evidence type="ECO:0000256" key="5">
    <source>
        <dbReference type="PROSITE-ProRule" id="PRU00339"/>
    </source>
</evidence>
<feature type="transmembrane region" description="Helical" evidence="7">
    <location>
        <begin position="424"/>
        <end position="442"/>
    </location>
</feature>
<dbReference type="AlphaFoldDB" id="A0A7W5E4X1"/>
<keyword evidence="4 7" id="KW-0472">Membrane</keyword>
<evidence type="ECO:0000313" key="9">
    <source>
        <dbReference type="EMBL" id="MBB3210183.1"/>
    </source>
</evidence>
<evidence type="ECO:0000256" key="2">
    <source>
        <dbReference type="ARBA" id="ARBA00022692"/>
    </source>
</evidence>
<dbReference type="Pfam" id="PF04932">
    <property type="entry name" value="Wzy_C"/>
    <property type="match status" value="1"/>
</dbReference>
<evidence type="ECO:0000313" key="10">
    <source>
        <dbReference type="Proteomes" id="UP000536179"/>
    </source>
</evidence>
<feature type="transmembrane region" description="Helical" evidence="7">
    <location>
        <begin position="393"/>
        <end position="412"/>
    </location>
</feature>
<name>A0A7W5E4X1_9BACT</name>
<feature type="transmembrane region" description="Helical" evidence="7">
    <location>
        <begin position="129"/>
        <end position="150"/>
    </location>
</feature>
<evidence type="ECO:0000256" key="1">
    <source>
        <dbReference type="ARBA" id="ARBA00004141"/>
    </source>
</evidence>
<keyword evidence="5" id="KW-0802">TPR repeat</keyword>
<keyword evidence="2 7" id="KW-0812">Transmembrane</keyword>
<evidence type="ECO:0000256" key="6">
    <source>
        <dbReference type="SAM" id="MobiDB-lite"/>
    </source>
</evidence>
<dbReference type="RefSeq" id="WP_184309341.1">
    <property type="nucleotide sequence ID" value="NZ_JACHXU010000033.1"/>
</dbReference>
<feature type="transmembrane region" description="Helical" evidence="7">
    <location>
        <begin position="35"/>
        <end position="55"/>
    </location>
</feature>
<keyword evidence="3 7" id="KW-1133">Transmembrane helix</keyword>
<proteinExistence type="predicted"/>
<feature type="repeat" description="TPR" evidence="5">
    <location>
        <begin position="825"/>
        <end position="858"/>
    </location>
</feature>
<dbReference type="InterPro" id="IPR007016">
    <property type="entry name" value="O-antigen_ligase-rel_domated"/>
</dbReference>
<dbReference type="PROSITE" id="PS50005">
    <property type="entry name" value="TPR"/>
    <property type="match status" value="1"/>
</dbReference>
<comment type="subcellular location">
    <subcellularLocation>
        <location evidence="1">Membrane</location>
        <topology evidence="1">Multi-pass membrane protein</topology>
    </subcellularLocation>
</comment>
<feature type="domain" description="O-antigen ligase-related" evidence="8">
    <location>
        <begin position="259"/>
        <end position="400"/>
    </location>
</feature>
<dbReference type="SMART" id="SM00028">
    <property type="entry name" value="TPR"/>
    <property type="match status" value="2"/>
</dbReference>
<feature type="transmembrane region" description="Helical" evidence="7">
    <location>
        <begin position="527"/>
        <end position="553"/>
    </location>
</feature>
<feature type="compositionally biased region" description="Acidic residues" evidence="6">
    <location>
        <begin position="491"/>
        <end position="504"/>
    </location>
</feature>